<protein>
    <recommendedName>
        <fullName evidence="2 6">Histidine ammonia-lyase</fullName>
        <ecNumber evidence="2 6">4.3.1.3</ecNumber>
    </recommendedName>
</protein>
<keyword evidence="4 7" id="KW-0456">Lyase</keyword>
<dbReference type="NCBIfam" id="NF006871">
    <property type="entry name" value="PRK09367.1"/>
    <property type="match status" value="1"/>
</dbReference>
<dbReference type="GO" id="GO:0019557">
    <property type="term" value="P:L-histidine catabolic process to glutamate and formate"/>
    <property type="evidence" value="ECO:0007669"/>
    <property type="project" value="UniProtKB-UniPathway"/>
</dbReference>
<comment type="subcellular location">
    <subcellularLocation>
        <location evidence="9">Cytoplasm</location>
    </subcellularLocation>
</comment>
<dbReference type="EC" id="4.3.1.3" evidence="2 6"/>
<proteinExistence type="inferred from homology"/>
<evidence type="ECO:0000256" key="9">
    <source>
        <dbReference type="RuleBase" id="RU004480"/>
    </source>
</evidence>
<evidence type="ECO:0000313" key="11">
    <source>
        <dbReference type="Proteomes" id="UP000075320"/>
    </source>
</evidence>
<dbReference type="SUPFAM" id="SSF48557">
    <property type="entry name" value="L-aspartase-like"/>
    <property type="match status" value="1"/>
</dbReference>
<name>A0A150WMM8_BDEBC</name>
<dbReference type="FunFam" id="1.10.275.10:FF:000005">
    <property type="entry name" value="Histidine ammonia-lyase"/>
    <property type="match status" value="1"/>
</dbReference>
<reference evidence="10 11" key="1">
    <citation type="submission" date="2016-03" db="EMBL/GenBank/DDBJ databases">
        <authorList>
            <person name="Ploux O."/>
        </authorList>
    </citation>
    <scope>NUCLEOTIDE SEQUENCE [LARGE SCALE GENOMIC DNA]</scope>
    <source>
        <strain evidence="10 11">R0</strain>
    </source>
</reference>
<dbReference type="NCBIfam" id="TIGR01225">
    <property type="entry name" value="hutH"/>
    <property type="match status" value="1"/>
</dbReference>
<dbReference type="RefSeq" id="WP_061833192.1">
    <property type="nucleotide sequence ID" value="NZ_LUKE01000001.1"/>
</dbReference>
<dbReference type="Pfam" id="PF00221">
    <property type="entry name" value="Lyase_aromatic"/>
    <property type="match status" value="1"/>
</dbReference>
<dbReference type="UniPathway" id="UPA00379">
    <property type="reaction ID" value="UER00549"/>
</dbReference>
<dbReference type="Gene3D" id="1.20.200.10">
    <property type="entry name" value="Fumarase/aspartase (Central domain)"/>
    <property type="match status" value="1"/>
</dbReference>
<dbReference type="FunFam" id="1.20.200.10:FF:000003">
    <property type="entry name" value="Histidine ammonia-lyase"/>
    <property type="match status" value="1"/>
</dbReference>
<comment type="catalytic activity">
    <reaction evidence="5 8">
        <text>L-histidine = trans-urocanate + NH4(+)</text>
        <dbReference type="Rhea" id="RHEA:21232"/>
        <dbReference type="ChEBI" id="CHEBI:17771"/>
        <dbReference type="ChEBI" id="CHEBI:28938"/>
        <dbReference type="ChEBI" id="CHEBI:57595"/>
        <dbReference type="EC" id="4.3.1.3"/>
    </reaction>
</comment>
<dbReference type="InterPro" id="IPR022313">
    <property type="entry name" value="Phe/His_NH3-lyase_AS"/>
</dbReference>
<dbReference type="GO" id="GO:0005737">
    <property type="term" value="C:cytoplasm"/>
    <property type="evidence" value="ECO:0007669"/>
    <property type="project" value="UniProtKB-SubCell"/>
</dbReference>
<evidence type="ECO:0000256" key="7">
    <source>
        <dbReference type="RuleBase" id="RU003954"/>
    </source>
</evidence>
<gene>
    <name evidence="10" type="ORF">AZI86_00800</name>
</gene>
<organism evidence="10 11">
    <name type="scientific">Bdellovibrio bacteriovorus</name>
    <dbReference type="NCBI Taxonomy" id="959"/>
    <lineage>
        <taxon>Bacteria</taxon>
        <taxon>Pseudomonadati</taxon>
        <taxon>Bdellovibrionota</taxon>
        <taxon>Bdellovibrionia</taxon>
        <taxon>Bdellovibrionales</taxon>
        <taxon>Pseudobdellovibrionaceae</taxon>
        <taxon>Bdellovibrio</taxon>
    </lineage>
</organism>
<evidence type="ECO:0000256" key="8">
    <source>
        <dbReference type="RuleBase" id="RU004479"/>
    </source>
</evidence>
<dbReference type="InterPro" id="IPR005921">
    <property type="entry name" value="HutH"/>
</dbReference>
<dbReference type="AlphaFoldDB" id="A0A150WMM8"/>
<comment type="caution">
    <text evidence="10">The sequence shown here is derived from an EMBL/GenBank/DDBJ whole genome shotgun (WGS) entry which is preliminary data.</text>
</comment>
<evidence type="ECO:0000256" key="4">
    <source>
        <dbReference type="ARBA" id="ARBA00023239"/>
    </source>
</evidence>
<evidence type="ECO:0000313" key="10">
    <source>
        <dbReference type="EMBL" id="KYG65648.1"/>
    </source>
</evidence>
<dbReference type="Gene3D" id="1.10.275.10">
    <property type="entry name" value="Fumarase/aspartase (N-terminal domain)"/>
    <property type="match status" value="1"/>
</dbReference>
<dbReference type="EMBL" id="LUKE01000001">
    <property type="protein sequence ID" value="KYG65648.1"/>
    <property type="molecule type" value="Genomic_DNA"/>
</dbReference>
<dbReference type="GO" id="GO:0019556">
    <property type="term" value="P:L-histidine catabolic process to glutamate and formamide"/>
    <property type="evidence" value="ECO:0007669"/>
    <property type="project" value="UniProtKB-UniPathway"/>
</dbReference>
<dbReference type="Proteomes" id="UP000075320">
    <property type="component" value="Unassembled WGS sequence"/>
</dbReference>
<sequence>MQITGENITLESLYEIAHKPQLKAELSASAKAQMQKSRSYIEGRISSGEVMYGVNTGFGAFSSVRISDSEIEQLQRNLIRSHCMGVGTPFTKTETRAMMVLRANALAKGHSGIRPLVVEKILEFLNNDIIPVVPSQGSVGASGDLAPLSHLALTIIGEGDAWGPNGQIVPVQKLLQEKTIKALDLQAKEGLSMINGCQVMTSIGLLSVWEARRLLWLADLAGAMSLEGLRGSRKAFDPLISAARPHPGEGKTARNLIKLMGEMSEIGQSHITGDHRVQDAYSLRCMPAVHGAAKDALRYVAKVLETEANSSTDNPLVFADDNKVLSCGNFHGMPVAHAMDFAGIAISSQASISECRISKMISTQMSELPAFLTPNGGLNSGHMIVQVAAASLVSENKVLAHPASVDSIPTSAEKEDHVSMGTIAARKFKQILQNAENVVAMEMLSATQALDLIAPLKPSAAVKAAHEHIRKTVPFATEDRIFHKDVEAIKAMMLSNELMAVVQKAVGELEW</sequence>
<accession>A0A150WMM8</accession>
<dbReference type="InterPro" id="IPR008948">
    <property type="entry name" value="L-Aspartase-like"/>
</dbReference>
<dbReference type="PANTHER" id="PTHR10362">
    <property type="entry name" value="HISTIDINE AMMONIA-LYASE"/>
    <property type="match status" value="1"/>
</dbReference>
<comment type="similarity">
    <text evidence="7">Belongs to the PAL/histidase family.</text>
</comment>
<evidence type="ECO:0000256" key="1">
    <source>
        <dbReference type="ARBA" id="ARBA00005113"/>
    </source>
</evidence>
<dbReference type="GO" id="GO:0004397">
    <property type="term" value="F:histidine ammonia-lyase activity"/>
    <property type="evidence" value="ECO:0007669"/>
    <property type="project" value="UniProtKB-UniRule"/>
</dbReference>
<evidence type="ECO:0000256" key="5">
    <source>
        <dbReference type="ARBA" id="ARBA00049269"/>
    </source>
</evidence>
<dbReference type="CDD" id="cd00332">
    <property type="entry name" value="PAL-HAL"/>
    <property type="match status" value="1"/>
</dbReference>
<evidence type="ECO:0000256" key="6">
    <source>
        <dbReference type="NCBIfam" id="TIGR01225"/>
    </source>
</evidence>
<dbReference type="InterPro" id="IPR024083">
    <property type="entry name" value="Fumarase/histidase_N"/>
</dbReference>
<dbReference type="OrthoDB" id="5287727at2"/>
<evidence type="ECO:0000256" key="2">
    <source>
        <dbReference type="ARBA" id="ARBA00012994"/>
    </source>
</evidence>
<comment type="pathway">
    <text evidence="1 8">Amino-acid degradation; L-histidine degradation into L-glutamate; N-formimidoyl-L-glutamate from L-histidine: step 1/3.</text>
</comment>
<dbReference type="PROSITE" id="PS00488">
    <property type="entry name" value="PAL_HISTIDASE"/>
    <property type="match status" value="1"/>
</dbReference>
<keyword evidence="3 8" id="KW-0369">Histidine metabolism</keyword>
<keyword evidence="11" id="KW-1185">Reference proteome</keyword>
<evidence type="ECO:0000256" key="3">
    <source>
        <dbReference type="ARBA" id="ARBA00022808"/>
    </source>
</evidence>
<dbReference type="InterPro" id="IPR001106">
    <property type="entry name" value="Aromatic_Lyase"/>
</dbReference>